<keyword evidence="3" id="KW-1185">Reference proteome</keyword>
<feature type="region of interest" description="Disordered" evidence="1">
    <location>
        <begin position="77"/>
        <end position="158"/>
    </location>
</feature>
<dbReference type="EMBL" id="BAABHB010000017">
    <property type="protein sequence ID" value="GAA4419001.1"/>
    <property type="molecule type" value="Genomic_DNA"/>
</dbReference>
<evidence type="ECO:0008006" key="4">
    <source>
        <dbReference type="Google" id="ProtNLM"/>
    </source>
</evidence>
<evidence type="ECO:0000313" key="2">
    <source>
        <dbReference type="EMBL" id="GAA4419001.1"/>
    </source>
</evidence>
<name>A0ABP8KY33_9BACT</name>
<protein>
    <recommendedName>
        <fullName evidence="4">Protein TonB, links inner and outer membranes</fullName>
    </recommendedName>
</protein>
<proteinExistence type="predicted"/>
<dbReference type="RefSeq" id="WP_345271083.1">
    <property type="nucleotide sequence ID" value="NZ_BAABHB010000017.1"/>
</dbReference>
<dbReference type="Proteomes" id="UP001500936">
    <property type="component" value="Unassembled WGS sequence"/>
</dbReference>
<feature type="compositionally biased region" description="Gly residues" evidence="1">
    <location>
        <begin position="148"/>
        <end position="157"/>
    </location>
</feature>
<evidence type="ECO:0000313" key="3">
    <source>
        <dbReference type="Proteomes" id="UP001500936"/>
    </source>
</evidence>
<reference evidence="3" key="1">
    <citation type="journal article" date="2019" name="Int. J. Syst. Evol. Microbiol.">
        <title>The Global Catalogue of Microorganisms (GCM) 10K type strain sequencing project: providing services to taxonomists for standard genome sequencing and annotation.</title>
        <authorList>
            <consortium name="The Broad Institute Genomics Platform"/>
            <consortium name="The Broad Institute Genome Sequencing Center for Infectious Disease"/>
            <person name="Wu L."/>
            <person name="Ma J."/>
        </authorList>
    </citation>
    <scope>NUCLEOTIDE SEQUENCE [LARGE SCALE GENOMIC DNA]</scope>
    <source>
        <strain evidence="3">JCM 17925</strain>
    </source>
</reference>
<gene>
    <name evidence="2" type="ORF">GCM10023187_52980</name>
</gene>
<feature type="compositionally biased region" description="Basic and acidic residues" evidence="1">
    <location>
        <begin position="109"/>
        <end position="122"/>
    </location>
</feature>
<organism evidence="2 3">
    <name type="scientific">Nibrella viscosa</name>
    <dbReference type="NCBI Taxonomy" id="1084524"/>
    <lineage>
        <taxon>Bacteria</taxon>
        <taxon>Pseudomonadati</taxon>
        <taxon>Bacteroidota</taxon>
        <taxon>Cytophagia</taxon>
        <taxon>Cytophagales</taxon>
        <taxon>Spirosomataceae</taxon>
        <taxon>Nibrella</taxon>
    </lineage>
</organism>
<accession>A0ABP8KY33</accession>
<comment type="caution">
    <text evidence="2">The sequence shown here is derived from an EMBL/GenBank/DDBJ whole genome shotgun (WGS) entry which is preliminary data.</text>
</comment>
<evidence type="ECO:0000256" key="1">
    <source>
        <dbReference type="SAM" id="MobiDB-lite"/>
    </source>
</evidence>
<sequence length="243" mass="25668">MARQKALVLTLLVSVAVTLLLSFVKLTFTPATPVTVTPAIDSLKLAYIPLELARKVQTREVVSRAVGRAAAPVARWTPVHHPARPSAAPERGNSRPVITSDVPSPVETPKVDERGLYRKVEKPGNGTNPAAKTEEGGSPKGQPDGSTAGPGGTGGIGLDLTGFRFGRLSVSPDPYDETGSVVFRVTVDAQGQIQALTIKTTTVSPAVVEWYRKQLQQVKLVPTSGGERPALSTGQISLRITAH</sequence>